<gene>
    <name evidence="9" type="ORF">SAMN05443999_10431</name>
</gene>
<dbReference type="InterPro" id="IPR004681">
    <property type="entry name" value="TRAP_DctM"/>
</dbReference>
<protein>
    <recommendedName>
        <fullName evidence="7">TRAP transporter large permease protein</fullName>
    </recommendedName>
</protein>
<feature type="transmembrane region" description="Helical" evidence="7">
    <location>
        <begin position="394"/>
        <end position="422"/>
    </location>
</feature>
<evidence type="ECO:0000256" key="6">
    <source>
        <dbReference type="ARBA" id="ARBA00023136"/>
    </source>
</evidence>
<dbReference type="PIRSF" id="PIRSF006066">
    <property type="entry name" value="HI0050"/>
    <property type="match status" value="1"/>
</dbReference>
<feature type="transmembrane region" description="Helical" evidence="7">
    <location>
        <begin position="242"/>
        <end position="266"/>
    </location>
</feature>
<evidence type="ECO:0000259" key="8">
    <source>
        <dbReference type="Pfam" id="PF06808"/>
    </source>
</evidence>
<accession>A0A1H7N5U9</accession>
<dbReference type="STRING" id="1287727.SAMN05443999_10431"/>
<evidence type="ECO:0000256" key="1">
    <source>
        <dbReference type="ARBA" id="ARBA00004429"/>
    </source>
</evidence>
<keyword evidence="6 7" id="KW-0472">Membrane</keyword>
<feature type="transmembrane region" description="Helical" evidence="7">
    <location>
        <begin position="7"/>
        <end position="34"/>
    </location>
</feature>
<dbReference type="RefSeq" id="WP_093034413.1">
    <property type="nucleotide sequence ID" value="NZ_FOAG01000004.1"/>
</dbReference>
<comment type="function">
    <text evidence="7">Part of the tripartite ATP-independent periplasmic (TRAP) transport system.</text>
</comment>
<dbReference type="AlphaFoldDB" id="A0A1H7N5U9"/>
<evidence type="ECO:0000313" key="10">
    <source>
        <dbReference type="Proteomes" id="UP000199582"/>
    </source>
</evidence>
<dbReference type="PANTHER" id="PTHR33362:SF5">
    <property type="entry name" value="C4-DICARBOXYLATE TRAP TRANSPORTER LARGE PERMEASE PROTEIN DCTM"/>
    <property type="match status" value="1"/>
</dbReference>
<dbReference type="PANTHER" id="PTHR33362">
    <property type="entry name" value="SIALIC ACID TRAP TRANSPORTER PERMEASE PROTEIN SIAT-RELATED"/>
    <property type="match status" value="1"/>
</dbReference>
<dbReference type="GO" id="GO:0022857">
    <property type="term" value="F:transmembrane transporter activity"/>
    <property type="evidence" value="ECO:0007669"/>
    <property type="project" value="UniProtKB-UniRule"/>
</dbReference>
<feature type="transmembrane region" description="Helical" evidence="7">
    <location>
        <begin position="215"/>
        <end position="236"/>
    </location>
</feature>
<feature type="transmembrane region" description="Helical" evidence="7">
    <location>
        <begin position="359"/>
        <end position="382"/>
    </location>
</feature>
<dbReference type="EMBL" id="FOAG01000004">
    <property type="protein sequence ID" value="SEL18247.1"/>
    <property type="molecule type" value="Genomic_DNA"/>
</dbReference>
<feature type="transmembrane region" description="Helical" evidence="7">
    <location>
        <begin position="304"/>
        <end position="327"/>
    </location>
</feature>
<feature type="transmembrane region" description="Helical" evidence="7">
    <location>
        <begin position="170"/>
        <end position="195"/>
    </location>
</feature>
<comment type="similarity">
    <text evidence="7">Belongs to the TRAP transporter large permease family.</text>
</comment>
<feature type="transmembrane region" description="Helical" evidence="7">
    <location>
        <begin position="135"/>
        <end position="158"/>
    </location>
</feature>
<feature type="domain" description="TRAP C4-dicarboxylate transport system permease DctM subunit" evidence="8">
    <location>
        <begin position="7"/>
        <end position="418"/>
    </location>
</feature>
<evidence type="ECO:0000313" key="9">
    <source>
        <dbReference type="EMBL" id="SEL18247.1"/>
    </source>
</evidence>
<dbReference type="GO" id="GO:0005886">
    <property type="term" value="C:plasma membrane"/>
    <property type="evidence" value="ECO:0007669"/>
    <property type="project" value="UniProtKB-SubCell"/>
</dbReference>
<reference evidence="9 10" key="1">
    <citation type="submission" date="2016-10" db="EMBL/GenBank/DDBJ databases">
        <authorList>
            <person name="de Groot N.N."/>
        </authorList>
    </citation>
    <scope>NUCLEOTIDE SEQUENCE [LARGE SCALE GENOMIC DNA]</scope>
    <source>
        <strain evidence="9 10">DSM 100674</strain>
    </source>
</reference>
<sequence length="428" mass="44768">MIVSISVGLLALLSLSIPVGIVLFLLGFGVDLFLSPFPLIRGLGNMVWSTSDNATLIAIPFFVLLGEVLVRSGVAARTYAALDRWISWLPGGLIHANVATATMFSATSGSSVATAATVATVAMPQAEKLGYDPRLFSGAIAAGGTLGIMIPPSINLIVYGFLTQTSIPQLFLAGLVPGIGLAVGFIVITAIICMIRPELGGERRVFPLAEMMSALVNLIPIILLFTVIIGTIYKGWATPTEAAAVGVAGAFVIAAVFGGVSLAMVTESILGTVKITSMIMLVVLGASFLNFTLASAGLGNELRVFLDGLGLSPLMTILVIVGIYIVLGFFIETLSLMVVTIPIIVPLVVQMGYDPIWFGILMIVLIEMALITPPVGLNLYVVQGARKGGKMSEVMLGAIPYVIAMLLMAMALIAFPQIALYLPGAVQN</sequence>
<keyword evidence="5 7" id="KW-1133">Transmembrane helix</keyword>
<dbReference type="NCBIfam" id="TIGR00786">
    <property type="entry name" value="dctM"/>
    <property type="match status" value="1"/>
</dbReference>
<keyword evidence="4 7" id="KW-0812">Transmembrane</keyword>
<evidence type="ECO:0000256" key="7">
    <source>
        <dbReference type="RuleBase" id="RU369079"/>
    </source>
</evidence>
<feature type="transmembrane region" description="Helical" evidence="7">
    <location>
        <begin position="334"/>
        <end position="353"/>
    </location>
</feature>
<evidence type="ECO:0000256" key="5">
    <source>
        <dbReference type="ARBA" id="ARBA00022989"/>
    </source>
</evidence>
<keyword evidence="3 7" id="KW-0997">Cell inner membrane</keyword>
<dbReference type="OrthoDB" id="9790209at2"/>
<keyword evidence="10" id="KW-1185">Reference proteome</keyword>
<evidence type="ECO:0000256" key="3">
    <source>
        <dbReference type="ARBA" id="ARBA00022519"/>
    </source>
</evidence>
<keyword evidence="7" id="KW-0813">Transport</keyword>
<comment type="subcellular location">
    <subcellularLocation>
        <location evidence="1 7">Cell inner membrane</location>
        <topology evidence="1 7">Multi-pass membrane protein</topology>
    </subcellularLocation>
</comment>
<keyword evidence="2" id="KW-1003">Cell membrane</keyword>
<dbReference type="Proteomes" id="UP000199582">
    <property type="component" value="Unassembled WGS sequence"/>
</dbReference>
<feature type="transmembrane region" description="Helical" evidence="7">
    <location>
        <begin position="54"/>
        <end position="74"/>
    </location>
</feature>
<proteinExistence type="inferred from homology"/>
<comment type="subunit">
    <text evidence="7">The complex comprises the extracytoplasmic solute receptor protein and the two transmembrane proteins.</text>
</comment>
<dbReference type="Pfam" id="PF06808">
    <property type="entry name" value="DctM"/>
    <property type="match status" value="1"/>
</dbReference>
<evidence type="ECO:0000256" key="2">
    <source>
        <dbReference type="ARBA" id="ARBA00022475"/>
    </source>
</evidence>
<feature type="transmembrane region" description="Helical" evidence="7">
    <location>
        <begin position="278"/>
        <end position="298"/>
    </location>
</feature>
<evidence type="ECO:0000256" key="4">
    <source>
        <dbReference type="ARBA" id="ARBA00022692"/>
    </source>
</evidence>
<organism evidence="9 10">
    <name type="scientific">Roseovarius azorensis</name>
    <dbReference type="NCBI Taxonomy" id="1287727"/>
    <lineage>
        <taxon>Bacteria</taxon>
        <taxon>Pseudomonadati</taxon>
        <taxon>Pseudomonadota</taxon>
        <taxon>Alphaproteobacteria</taxon>
        <taxon>Rhodobacterales</taxon>
        <taxon>Roseobacteraceae</taxon>
        <taxon>Roseovarius</taxon>
    </lineage>
</organism>
<dbReference type="InterPro" id="IPR010656">
    <property type="entry name" value="DctM"/>
</dbReference>
<name>A0A1H7N5U9_9RHOB</name>